<dbReference type="Proteomes" id="UP001272137">
    <property type="component" value="Unassembled WGS sequence"/>
</dbReference>
<accession>A0AAW9CZN5</accession>
<dbReference type="EMBL" id="QXCT01000001">
    <property type="protein sequence ID" value="MDW9253166.1"/>
    <property type="molecule type" value="Genomic_DNA"/>
</dbReference>
<feature type="compositionally biased region" description="Low complexity" evidence="1">
    <location>
        <begin position="32"/>
        <end position="43"/>
    </location>
</feature>
<dbReference type="RefSeq" id="WP_237704048.1">
    <property type="nucleotide sequence ID" value="NZ_JANUQN010000020.1"/>
</dbReference>
<evidence type="ECO:0000313" key="3">
    <source>
        <dbReference type="Proteomes" id="UP001272137"/>
    </source>
</evidence>
<proteinExistence type="predicted"/>
<evidence type="ECO:0000313" key="2">
    <source>
        <dbReference type="EMBL" id="MDW9253166.1"/>
    </source>
</evidence>
<evidence type="ECO:0000256" key="1">
    <source>
        <dbReference type="SAM" id="MobiDB-lite"/>
    </source>
</evidence>
<protein>
    <submittedName>
        <fullName evidence="2">Uncharacterized protein</fullName>
    </submittedName>
</protein>
<organism evidence="2 3">
    <name type="scientific">Burkholderia thailandensis</name>
    <dbReference type="NCBI Taxonomy" id="57975"/>
    <lineage>
        <taxon>Bacteria</taxon>
        <taxon>Pseudomonadati</taxon>
        <taxon>Pseudomonadota</taxon>
        <taxon>Betaproteobacteria</taxon>
        <taxon>Burkholderiales</taxon>
        <taxon>Burkholderiaceae</taxon>
        <taxon>Burkholderia</taxon>
        <taxon>pseudomallei group</taxon>
    </lineage>
</organism>
<reference evidence="2" key="1">
    <citation type="submission" date="2018-08" db="EMBL/GenBank/DDBJ databases">
        <title>Identification of Burkholderia cepacia strains that express a Burkholderia pseudomallei-like capsular polysaccharide.</title>
        <authorList>
            <person name="Burtnick M.N."/>
            <person name="Vongsouvath M."/>
            <person name="Newton P."/>
            <person name="Wuthiekanun V."/>
            <person name="Limmathurotsakul D."/>
            <person name="Brett P.J."/>
            <person name="Chantratita N."/>
            <person name="Dance D.A."/>
        </authorList>
    </citation>
    <scope>NUCLEOTIDE SEQUENCE</scope>
    <source>
        <strain evidence="2">SBXCC001</strain>
    </source>
</reference>
<dbReference type="AlphaFoldDB" id="A0AAW9CZN5"/>
<comment type="caution">
    <text evidence="2">The sequence shown here is derived from an EMBL/GenBank/DDBJ whole genome shotgun (WGS) entry which is preliminary data.</text>
</comment>
<sequence length="157" mass="16637">MPGDGGEPARRDAFVRERRTSIRSPRRRPEIARAASDRAGSARAPLQAGTLLRVLAHSTERLPVRPGDRAVDPLRRAGRRALRDARGRRRRAASVTHWPSRAPAVPAGSVAGQLVFSLRGAALGHVVRSARRLAAARSAAAVGIAVPAYGAAAFAHV</sequence>
<feature type="region of interest" description="Disordered" evidence="1">
    <location>
        <begin position="1"/>
        <end position="43"/>
    </location>
</feature>
<name>A0AAW9CZN5_BURTH</name>
<feature type="compositionally biased region" description="Basic and acidic residues" evidence="1">
    <location>
        <begin position="7"/>
        <end position="20"/>
    </location>
</feature>
<gene>
    <name evidence="2" type="ORF">C7S16_5282</name>
</gene>